<dbReference type="InterPro" id="IPR000182">
    <property type="entry name" value="GNAT_dom"/>
</dbReference>
<reference evidence="2 3" key="1">
    <citation type="journal article" date="2019" name="Int. J. Syst. Evol. Microbiol.">
        <title>The Global Catalogue of Microorganisms (GCM) 10K type strain sequencing project: providing services to taxonomists for standard genome sequencing and annotation.</title>
        <authorList>
            <consortium name="The Broad Institute Genomics Platform"/>
            <consortium name="The Broad Institute Genome Sequencing Center for Infectious Disease"/>
            <person name="Wu L."/>
            <person name="Ma J."/>
        </authorList>
    </citation>
    <scope>NUCLEOTIDE SEQUENCE [LARGE SCALE GENOMIC DNA]</scope>
    <source>
        <strain evidence="2 3">JCM 15589</strain>
    </source>
</reference>
<dbReference type="Proteomes" id="UP001501138">
    <property type="component" value="Unassembled WGS sequence"/>
</dbReference>
<keyword evidence="3" id="KW-1185">Reference proteome</keyword>
<dbReference type="RefSeq" id="WP_344248292.1">
    <property type="nucleotide sequence ID" value="NZ_BAAAPM010000003.1"/>
</dbReference>
<name>A0ABN2JFX0_9MICO</name>
<dbReference type="EMBL" id="BAAAPM010000003">
    <property type="protein sequence ID" value="GAA1724856.1"/>
    <property type="molecule type" value="Genomic_DNA"/>
</dbReference>
<evidence type="ECO:0000259" key="1">
    <source>
        <dbReference type="PROSITE" id="PS51186"/>
    </source>
</evidence>
<accession>A0ABN2JFX0</accession>
<dbReference type="SUPFAM" id="SSF55729">
    <property type="entry name" value="Acyl-CoA N-acyltransferases (Nat)"/>
    <property type="match status" value="2"/>
</dbReference>
<comment type="caution">
    <text evidence="2">The sequence shown here is derived from an EMBL/GenBank/DDBJ whole genome shotgun (WGS) entry which is preliminary data.</text>
</comment>
<evidence type="ECO:0000313" key="3">
    <source>
        <dbReference type="Proteomes" id="UP001501138"/>
    </source>
</evidence>
<organism evidence="2 3">
    <name type="scientific">Isoptericola hypogeus</name>
    <dbReference type="NCBI Taxonomy" id="300179"/>
    <lineage>
        <taxon>Bacteria</taxon>
        <taxon>Bacillati</taxon>
        <taxon>Actinomycetota</taxon>
        <taxon>Actinomycetes</taxon>
        <taxon>Micrococcales</taxon>
        <taxon>Promicromonosporaceae</taxon>
        <taxon>Isoptericola</taxon>
    </lineage>
</organism>
<dbReference type="CDD" id="cd04301">
    <property type="entry name" value="NAT_SF"/>
    <property type="match status" value="1"/>
</dbReference>
<feature type="domain" description="N-acetyltransferase" evidence="1">
    <location>
        <begin position="54"/>
        <end position="223"/>
    </location>
</feature>
<dbReference type="InterPro" id="IPR016181">
    <property type="entry name" value="Acyl_CoA_acyltransferase"/>
</dbReference>
<dbReference type="Pfam" id="PF00583">
    <property type="entry name" value="Acetyltransf_1"/>
    <property type="match status" value="1"/>
</dbReference>
<protein>
    <recommendedName>
        <fullName evidence="1">N-acetyltransferase domain-containing protein</fullName>
    </recommendedName>
</protein>
<evidence type="ECO:0000313" key="2">
    <source>
        <dbReference type="EMBL" id="GAA1724856.1"/>
    </source>
</evidence>
<gene>
    <name evidence="2" type="ORF">GCM10009809_20830</name>
</gene>
<dbReference type="Gene3D" id="3.40.630.30">
    <property type="match status" value="1"/>
</dbReference>
<sequence length="400" mass="43172">MTTPPATPTWRIVEPPMPASLEDPDAWAYHGVAALERTAALADLGHDDFAPRAVDLLVAARHQEHLRRYRLVAVEERADGAPADGATADGATAEGVPDGAPRVVGYGSLSLPVTDNRHLAVVRVVVLPSHRRRGIGAALADRLRRVALTEGRSTLFAEVEFAVEPAEDALDALTPREGDGRVSADLPGMRFARRAGLGLEIVARRSVLDLPLPGDVVERFAAEAAARAGADYRVHTWQDPVPEAWAAQLAALEQRLSEDEPNGGLVLEAERWDAARIRVEEAKRSESGQGALFTVAEHVPTGTLAGMTMLVYSHDRPEITEQDSTVVLPEHRGHRLGMLLKAVNLREHARVRPATRRISTWNNETNAPMLAINDALGFRPAGGSAELQAPLADVVPLTER</sequence>
<dbReference type="PROSITE" id="PS51186">
    <property type="entry name" value="GNAT"/>
    <property type="match status" value="1"/>
</dbReference>
<proteinExistence type="predicted"/>